<feature type="coiled-coil region" evidence="1">
    <location>
        <begin position="341"/>
        <end position="368"/>
    </location>
</feature>
<dbReference type="EMBL" id="CP144754">
    <property type="protein sequence ID" value="WVZ96595.1"/>
    <property type="molecule type" value="Genomic_DNA"/>
</dbReference>
<feature type="compositionally biased region" description="Polar residues" evidence="2">
    <location>
        <begin position="1"/>
        <end position="15"/>
    </location>
</feature>
<feature type="compositionally biased region" description="Basic and acidic residues" evidence="2">
    <location>
        <begin position="261"/>
        <end position="278"/>
    </location>
</feature>
<accession>A0AAQ3XFR6</accession>
<evidence type="ECO:0000256" key="1">
    <source>
        <dbReference type="SAM" id="Coils"/>
    </source>
</evidence>
<keyword evidence="5" id="KW-1185">Reference proteome</keyword>
<evidence type="ECO:0000256" key="2">
    <source>
        <dbReference type="SAM" id="MobiDB-lite"/>
    </source>
</evidence>
<sequence>MDGSSNSWGDGSQRPQGYYPPMNTTSYHGPPPPGWNQYMIQMQGHPPTMYHHGAMYPQPLQHPPPHGTMFPPGSAALDHTVPPVVHEEDEVEAVTPSDDAVAAFVKRGRTKLGNFNPQEDVCLVKSWLEISSDPIVGNSQRGDSFWKRVLERYNFRRGTLSERTLRSLQSRWNNTIRREVSAFAGYYAEVHRQNPSGVSDSDKTSLAAANFASDEKHAFGFFHCWDLLKDEPKWCDPTEPGAGTEGGLQGDTSLDSNRVNNDADKSTGKRPIGRDKAKAAAKKCKSADTSSSDYATRMQDLEIQKISLMQEETQRKGERFQQLASIDEKRYQQTLSHNEAMIAIERDKMKLKREKHEYAREREEQQEDERILSINLDECNPALRMYYEARQHDILQKVASRRQRQQGP</sequence>
<dbReference type="InterPro" id="IPR029466">
    <property type="entry name" value="NAM-associated_C"/>
</dbReference>
<dbReference type="PANTHER" id="PTHR45125:SF3">
    <property type="entry name" value="NO-APICAL-MERISTEM-ASSOCIATED CARBOXY-TERMINAL DOMAIN PROTEIN"/>
    <property type="match status" value="1"/>
</dbReference>
<evidence type="ECO:0000313" key="5">
    <source>
        <dbReference type="Proteomes" id="UP001341281"/>
    </source>
</evidence>
<gene>
    <name evidence="4" type="ORF">U9M48_042211</name>
</gene>
<dbReference type="Proteomes" id="UP001341281">
    <property type="component" value="Chromosome 10"/>
</dbReference>
<protein>
    <recommendedName>
        <fullName evidence="3">No apical meristem-associated C-terminal domain-containing protein</fullName>
    </recommendedName>
</protein>
<feature type="compositionally biased region" description="Polar residues" evidence="2">
    <location>
        <begin position="250"/>
        <end position="260"/>
    </location>
</feature>
<feature type="region of interest" description="Disordered" evidence="2">
    <location>
        <begin position="1"/>
        <end position="25"/>
    </location>
</feature>
<feature type="region of interest" description="Disordered" evidence="2">
    <location>
        <begin position="236"/>
        <end position="291"/>
    </location>
</feature>
<name>A0AAQ3XFR6_PASNO</name>
<reference evidence="4 5" key="1">
    <citation type="submission" date="2024-02" db="EMBL/GenBank/DDBJ databases">
        <title>High-quality chromosome-scale genome assembly of Pensacola bahiagrass (Paspalum notatum Flugge var. saurae).</title>
        <authorList>
            <person name="Vega J.M."/>
            <person name="Podio M."/>
            <person name="Orjuela J."/>
            <person name="Siena L.A."/>
            <person name="Pessino S.C."/>
            <person name="Combes M.C."/>
            <person name="Mariac C."/>
            <person name="Albertini E."/>
            <person name="Pupilli F."/>
            <person name="Ortiz J.P.A."/>
            <person name="Leblanc O."/>
        </authorList>
    </citation>
    <scope>NUCLEOTIDE SEQUENCE [LARGE SCALE GENOMIC DNA]</scope>
    <source>
        <strain evidence="4">R1</strain>
        <tissue evidence="4">Leaf</tissue>
    </source>
</reference>
<evidence type="ECO:0000313" key="4">
    <source>
        <dbReference type="EMBL" id="WVZ96595.1"/>
    </source>
</evidence>
<proteinExistence type="predicted"/>
<dbReference type="AlphaFoldDB" id="A0AAQ3XFR6"/>
<keyword evidence="1" id="KW-0175">Coiled coil</keyword>
<evidence type="ECO:0000259" key="3">
    <source>
        <dbReference type="Pfam" id="PF14303"/>
    </source>
</evidence>
<dbReference type="Pfam" id="PF14303">
    <property type="entry name" value="NAM-associated"/>
    <property type="match status" value="1"/>
</dbReference>
<feature type="domain" description="No apical meristem-associated C-terminal" evidence="3">
    <location>
        <begin position="218"/>
        <end position="394"/>
    </location>
</feature>
<organism evidence="4 5">
    <name type="scientific">Paspalum notatum var. saurae</name>
    <dbReference type="NCBI Taxonomy" id="547442"/>
    <lineage>
        <taxon>Eukaryota</taxon>
        <taxon>Viridiplantae</taxon>
        <taxon>Streptophyta</taxon>
        <taxon>Embryophyta</taxon>
        <taxon>Tracheophyta</taxon>
        <taxon>Spermatophyta</taxon>
        <taxon>Magnoliopsida</taxon>
        <taxon>Liliopsida</taxon>
        <taxon>Poales</taxon>
        <taxon>Poaceae</taxon>
        <taxon>PACMAD clade</taxon>
        <taxon>Panicoideae</taxon>
        <taxon>Andropogonodae</taxon>
        <taxon>Paspaleae</taxon>
        <taxon>Paspalinae</taxon>
        <taxon>Paspalum</taxon>
    </lineage>
</organism>
<dbReference type="PANTHER" id="PTHR45125">
    <property type="entry name" value="F21J9.4-RELATED"/>
    <property type="match status" value="1"/>
</dbReference>